<evidence type="ECO:0000256" key="7">
    <source>
        <dbReference type="ARBA" id="ARBA00023065"/>
    </source>
</evidence>
<name>A0A518BCQ2_9BACT</name>
<protein>
    <submittedName>
        <fullName evidence="12">K(+)/H(+) antiporter NhaP</fullName>
    </submittedName>
</protein>
<sequence>MSLLIEAARFVHRCCRHRFWEGPGPRAGRLRGPALEDPLVQLSAVIILGIGAQWLASAIRLPSILLLLVAGFIAGPATGLLDPKGLFGDVFAPFISLAVGIILFEGGLSLRFSELPDIRRVLLQLLTVGVLVTWVTSALAAYFILDFDPTVAALMGAILVVTGPTVLGPMLRYIRPSGPVSPILKWEGILIDPIGAILAVIVYEVVSSGALEEATLVVVMNVFYLIIGDVVIGVIGALIMVWVLKHELIPEELHNPVSLMLVVAVLNVADLFQDEGGLMAVTVMGVILANQKWITVHHIIEFKENLRTLLISTLFILLSAGLTRQHIASMHWGEAFGFVAVLIFAIRPLSVVLSTIRTTLSWRERLFLAWMAPRGIVAASVSSIFAIRLIFKGIEGADEMIPVTFLVIVVTVALYGLTAPILARVLKIAETSAQGVLFVGAQHFSRDLGKALVRQNIPVMFIDRNSDYVNGARLDGLRCYLGEVTEEGVADKLELTGIGRLLALTPSDDVNSLASLRFEEVFGRSEIYQLPTASEGEESEGPSRDTRFRGRSAFDVSLSNRGLAQRLSQGFVVKTTKLSNRYDYAMFQQTHGQKAIPLFIFSPTGQMTIVVADQPPAPKPGDTIISLAPTM</sequence>
<comment type="subcellular location">
    <subcellularLocation>
        <location evidence="1">Cell membrane</location>
        <topology evidence="1">Multi-pass membrane protein</topology>
    </subcellularLocation>
</comment>
<dbReference type="GO" id="GO:0015297">
    <property type="term" value="F:antiporter activity"/>
    <property type="evidence" value="ECO:0007669"/>
    <property type="project" value="UniProtKB-KW"/>
</dbReference>
<dbReference type="Gene3D" id="3.40.50.720">
    <property type="entry name" value="NAD(P)-binding Rossmann-like Domain"/>
    <property type="match status" value="1"/>
</dbReference>
<dbReference type="EMBL" id="CP036279">
    <property type="protein sequence ID" value="QDU64762.1"/>
    <property type="molecule type" value="Genomic_DNA"/>
</dbReference>
<feature type="transmembrane region" description="Helical" evidence="9">
    <location>
        <begin position="122"/>
        <end position="145"/>
    </location>
</feature>
<evidence type="ECO:0000256" key="8">
    <source>
        <dbReference type="ARBA" id="ARBA00023136"/>
    </source>
</evidence>
<keyword evidence="5 9" id="KW-0812">Transmembrane</keyword>
<dbReference type="Gene3D" id="1.20.1530.20">
    <property type="match status" value="1"/>
</dbReference>
<dbReference type="InterPro" id="IPR038770">
    <property type="entry name" value="Na+/solute_symporter_sf"/>
</dbReference>
<keyword evidence="6 9" id="KW-1133">Transmembrane helix</keyword>
<dbReference type="Pfam" id="PF00999">
    <property type="entry name" value="Na_H_Exchanger"/>
    <property type="match status" value="1"/>
</dbReference>
<evidence type="ECO:0000259" key="10">
    <source>
        <dbReference type="Pfam" id="PF00999"/>
    </source>
</evidence>
<dbReference type="AlphaFoldDB" id="A0A518BCQ2"/>
<feature type="transmembrane region" description="Helical" evidence="9">
    <location>
        <begin position="278"/>
        <end position="294"/>
    </location>
</feature>
<feature type="transmembrane region" description="Helical" evidence="9">
    <location>
        <begin position="87"/>
        <end position="110"/>
    </location>
</feature>
<feature type="transmembrane region" description="Helical" evidence="9">
    <location>
        <begin position="223"/>
        <end position="244"/>
    </location>
</feature>
<feature type="transmembrane region" description="Helical" evidence="9">
    <location>
        <begin position="335"/>
        <end position="356"/>
    </location>
</feature>
<keyword evidence="4" id="KW-1003">Cell membrane</keyword>
<dbReference type="KEGG" id="knv:Pan216_56540"/>
<evidence type="ECO:0000313" key="13">
    <source>
        <dbReference type="Proteomes" id="UP000317093"/>
    </source>
</evidence>
<organism evidence="12 13">
    <name type="scientific">Kolteria novifilia</name>
    <dbReference type="NCBI Taxonomy" id="2527975"/>
    <lineage>
        <taxon>Bacteria</taxon>
        <taxon>Pseudomonadati</taxon>
        <taxon>Planctomycetota</taxon>
        <taxon>Planctomycetia</taxon>
        <taxon>Kolteriales</taxon>
        <taxon>Kolteriaceae</taxon>
        <taxon>Kolteria</taxon>
    </lineage>
</organism>
<proteinExistence type="predicted"/>
<evidence type="ECO:0000256" key="4">
    <source>
        <dbReference type="ARBA" id="ARBA00022475"/>
    </source>
</evidence>
<evidence type="ECO:0000256" key="9">
    <source>
        <dbReference type="SAM" id="Phobius"/>
    </source>
</evidence>
<evidence type="ECO:0000313" key="12">
    <source>
        <dbReference type="EMBL" id="QDU64762.1"/>
    </source>
</evidence>
<feature type="domain" description="RCK N-terminal" evidence="11">
    <location>
        <begin position="437"/>
        <end position="527"/>
    </location>
</feature>
<keyword evidence="3" id="KW-0050">Antiport</keyword>
<keyword evidence="8 9" id="KW-0472">Membrane</keyword>
<feature type="transmembrane region" description="Helical" evidence="9">
    <location>
        <begin position="183"/>
        <end position="203"/>
    </location>
</feature>
<dbReference type="InterPro" id="IPR003148">
    <property type="entry name" value="RCK_N"/>
</dbReference>
<dbReference type="InterPro" id="IPR006153">
    <property type="entry name" value="Cation/H_exchanger_TM"/>
</dbReference>
<dbReference type="GO" id="GO:1902600">
    <property type="term" value="P:proton transmembrane transport"/>
    <property type="evidence" value="ECO:0007669"/>
    <property type="project" value="InterPro"/>
</dbReference>
<feature type="transmembrane region" description="Helical" evidence="9">
    <location>
        <begin position="151"/>
        <end position="171"/>
    </location>
</feature>
<evidence type="ECO:0000256" key="1">
    <source>
        <dbReference type="ARBA" id="ARBA00004651"/>
    </source>
</evidence>
<keyword evidence="13" id="KW-1185">Reference proteome</keyword>
<gene>
    <name evidence="12" type="primary">nhaP_3</name>
    <name evidence="12" type="ORF">Pan216_56540</name>
</gene>
<dbReference type="Pfam" id="PF02254">
    <property type="entry name" value="TrkA_N"/>
    <property type="match status" value="1"/>
</dbReference>
<evidence type="ECO:0000256" key="5">
    <source>
        <dbReference type="ARBA" id="ARBA00022692"/>
    </source>
</evidence>
<feature type="transmembrane region" description="Helical" evidence="9">
    <location>
        <begin position="403"/>
        <end position="423"/>
    </location>
</feature>
<keyword evidence="7" id="KW-0406">Ion transport</keyword>
<dbReference type="InterPro" id="IPR036291">
    <property type="entry name" value="NAD(P)-bd_dom_sf"/>
</dbReference>
<feature type="domain" description="Cation/H+ exchanger transmembrane" evidence="10">
    <location>
        <begin position="52"/>
        <end position="423"/>
    </location>
</feature>
<dbReference type="GO" id="GO:0005886">
    <property type="term" value="C:plasma membrane"/>
    <property type="evidence" value="ECO:0007669"/>
    <property type="project" value="UniProtKB-SubCell"/>
</dbReference>
<dbReference type="Proteomes" id="UP000317093">
    <property type="component" value="Chromosome"/>
</dbReference>
<feature type="transmembrane region" description="Helical" evidence="9">
    <location>
        <begin position="306"/>
        <end position="323"/>
    </location>
</feature>
<feature type="transmembrane region" description="Helical" evidence="9">
    <location>
        <begin position="368"/>
        <end position="391"/>
    </location>
</feature>
<accession>A0A518BCQ2</accession>
<evidence type="ECO:0000256" key="3">
    <source>
        <dbReference type="ARBA" id="ARBA00022449"/>
    </source>
</evidence>
<evidence type="ECO:0000256" key="6">
    <source>
        <dbReference type="ARBA" id="ARBA00022989"/>
    </source>
</evidence>
<dbReference type="PANTHER" id="PTHR32507:SF0">
    <property type="entry name" value="NA(+)_H(+) ANTIPORTER 2-RELATED"/>
    <property type="match status" value="1"/>
</dbReference>
<dbReference type="SUPFAM" id="SSF51735">
    <property type="entry name" value="NAD(P)-binding Rossmann-fold domains"/>
    <property type="match status" value="1"/>
</dbReference>
<dbReference type="PANTHER" id="PTHR32507">
    <property type="entry name" value="NA(+)/H(+) ANTIPORTER 1"/>
    <property type="match status" value="1"/>
</dbReference>
<dbReference type="GO" id="GO:0006813">
    <property type="term" value="P:potassium ion transport"/>
    <property type="evidence" value="ECO:0007669"/>
    <property type="project" value="InterPro"/>
</dbReference>
<feature type="transmembrane region" description="Helical" evidence="9">
    <location>
        <begin position="63"/>
        <end position="81"/>
    </location>
</feature>
<evidence type="ECO:0000259" key="11">
    <source>
        <dbReference type="Pfam" id="PF02254"/>
    </source>
</evidence>
<keyword evidence="2" id="KW-0813">Transport</keyword>
<evidence type="ECO:0000256" key="2">
    <source>
        <dbReference type="ARBA" id="ARBA00022448"/>
    </source>
</evidence>
<reference evidence="12 13" key="1">
    <citation type="submission" date="2019-02" db="EMBL/GenBank/DDBJ databases">
        <title>Deep-cultivation of Planctomycetes and their phenomic and genomic characterization uncovers novel biology.</title>
        <authorList>
            <person name="Wiegand S."/>
            <person name="Jogler M."/>
            <person name="Boedeker C."/>
            <person name="Pinto D."/>
            <person name="Vollmers J."/>
            <person name="Rivas-Marin E."/>
            <person name="Kohn T."/>
            <person name="Peeters S.H."/>
            <person name="Heuer A."/>
            <person name="Rast P."/>
            <person name="Oberbeckmann S."/>
            <person name="Bunk B."/>
            <person name="Jeske O."/>
            <person name="Meyerdierks A."/>
            <person name="Storesund J.E."/>
            <person name="Kallscheuer N."/>
            <person name="Luecker S."/>
            <person name="Lage O.M."/>
            <person name="Pohl T."/>
            <person name="Merkel B.J."/>
            <person name="Hornburger P."/>
            <person name="Mueller R.-W."/>
            <person name="Bruemmer F."/>
            <person name="Labrenz M."/>
            <person name="Spormann A.M."/>
            <person name="Op den Camp H."/>
            <person name="Overmann J."/>
            <person name="Amann R."/>
            <person name="Jetten M.S.M."/>
            <person name="Mascher T."/>
            <person name="Medema M.H."/>
            <person name="Devos D.P."/>
            <person name="Kaster A.-K."/>
            <person name="Ovreas L."/>
            <person name="Rohde M."/>
            <person name="Galperin M.Y."/>
            <person name="Jogler C."/>
        </authorList>
    </citation>
    <scope>NUCLEOTIDE SEQUENCE [LARGE SCALE GENOMIC DNA]</scope>
    <source>
        <strain evidence="12 13">Pan216</strain>
    </source>
</reference>